<dbReference type="RefSeq" id="WP_154122336.1">
    <property type="nucleotide sequence ID" value="NZ_WJXB01000016.1"/>
</dbReference>
<dbReference type="InterPro" id="IPR041578">
    <property type="entry name" value="PIN_8"/>
</dbReference>
<evidence type="ECO:0000313" key="3">
    <source>
        <dbReference type="Proteomes" id="UP000463051"/>
    </source>
</evidence>
<feature type="domain" description="PIN like" evidence="1">
    <location>
        <begin position="19"/>
        <end position="141"/>
    </location>
</feature>
<dbReference type="InterPro" id="IPR029060">
    <property type="entry name" value="PIN-like_dom_sf"/>
</dbReference>
<organism evidence="2 3">
    <name type="scientific">Paenibacillus monticola</name>
    <dbReference type="NCBI Taxonomy" id="2666075"/>
    <lineage>
        <taxon>Bacteria</taxon>
        <taxon>Bacillati</taxon>
        <taxon>Bacillota</taxon>
        <taxon>Bacilli</taxon>
        <taxon>Bacillales</taxon>
        <taxon>Paenibacillaceae</taxon>
        <taxon>Paenibacillus</taxon>
    </lineage>
</organism>
<comment type="caution">
    <text evidence="2">The sequence shown here is derived from an EMBL/GenBank/DDBJ whole genome shotgun (WGS) entry which is preliminary data.</text>
</comment>
<gene>
    <name evidence="2" type="ORF">GJB61_28220</name>
</gene>
<evidence type="ECO:0000313" key="2">
    <source>
        <dbReference type="EMBL" id="MRN56841.1"/>
    </source>
</evidence>
<dbReference type="AlphaFoldDB" id="A0A7X2L5M1"/>
<name>A0A7X2L5M1_9BACL</name>
<dbReference type="SUPFAM" id="SSF88723">
    <property type="entry name" value="PIN domain-like"/>
    <property type="match status" value="1"/>
</dbReference>
<dbReference type="Pfam" id="PF18476">
    <property type="entry name" value="PIN_8"/>
    <property type="match status" value="1"/>
</dbReference>
<protein>
    <recommendedName>
        <fullName evidence="1">PIN like domain-containing protein</fullName>
    </recommendedName>
</protein>
<dbReference type="Proteomes" id="UP000463051">
    <property type="component" value="Unassembled WGS sequence"/>
</dbReference>
<accession>A0A7X2L5M1</accession>
<evidence type="ECO:0000259" key="1">
    <source>
        <dbReference type="Pfam" id="PF18476"/>
    </source>
</evidence>
<keyword evidence="3" id="KW-1185">Reference proteome</keyword>
<reference evidence="2 3" key="1">
    <citation type="submission" date="2019-11" db="EMBL/GenBank/DDBJ databases">
        <title>Paenibacillus monticola sp. nov., a novel PGPR strain isolated from mountain sample in China.</title>
        <authorList>
            <person name="Zhao Q."/>
            <person name="Li H.-P."/>
            <person name="Zhang J.-L."/>
        </authorList>
    </citation>
    <scope>NUCLEOTIDE SEQUENCE [LARGE SCALE GENOMIC DNA]</scope>
    <source>
        <strain evidence="2 3">LC-T2</strain>
    </source>
</reference>
<dbReference type="EMBL" id="WJXB01000016">
    <property type="protein sequence ID" value="MRN56841.1"/>
    <property type="molecule type" value="Genomic_DNA"/>
</dbReference>
<sequence length="144" mass="17402">MAYTISFDTFKDIWDQEPMVVIDTNGLLSLYRYSPETTNHVLKVLERIFNNLWIPDQVLQEFQDNHSEVVRREFSKYKEVSKEVERIMLTTKNDISKQFIKFNKFRFPKVNILNEKINNAIEIVRLESKKFEDEIMFEVKKMKK</sequence>
<proteinExistence type="predicted"/>